<name>A0A8S4Q4Y3_OWEFU</name>
<dbReference type="PANTHER" id="PTHR11461">
    <property type="entry name" value="SERINE PROTEASE INHIBITOR, SERPIN"/>
    <property type="match status" value="1"/>
</dbReference>
<dbReference type="EMBL" id="CAIIXF020000012">
    <property type="protein sequence ID" value="CAH1800983.1"/>
    <property type="molecule type" value="Genomic_DNA"/>
</dbReference>
<dbReference type="GO" id="GO:0005615">
    <property type="term" value="C:extracellular space"/>
    <property type="evidence" value="ECO:0007669"/>
    <property type="project" value="InterPro"/>
</dbReference>
<evidence type="ECO:0000313" key="7">
    <source>
        <dbReference type="Proteomes" id="UP000749559"/>
    </source>
</evidence>
<dbReference type="InterPro" id="IPR000215">
    <property type="entry name" value="Serpin_fam"/>
</dbReference>
<evidence type="ECO:0000256" key="2">
    <source>
        <dbReference type="RuleBase" id="RU000411"/>
    </source>
</evidence>
<evidence type="ECO:0000256" key="1">
    <source>
        <dbReference type="ARBA" id="ARBA00009500"/>
    </source>
</evidence>
<dbReference type="InterPro" id="IPR042185">
    <property type="entry name" value="Serpin_sf_2"/>
</dbReference>
<comment type="caution">
    <text evidence="6">The sequence shown here is derived from an EMBL/GenBank/DDBJ whole genome shotgun (WGS) entry which is preliminary data.</text>
</comment>
<dbReference type="SMART" id="SM00093">
    <property type="entry name" value="SERPIN"/>
    <property type="match status" value="1"/>
</dbReference>
<dbReference type="InterPro" id="IPR023796">
    <property type="entry name" value="Serpin_dom"/>
</dbReference>
<dbReference type="SUPFAM" id="SSF56574">
    <property type="entry name" value="Serpins"/>
    <property type="match status" value="1"/>
</dbReference>
<dbReference type="Proteomes" id="UP000749559">
    <property type="component" value="Unassembled WGS sequence"/>
</dbReference>
<proteinExistence type="inferred from homology"/>
<dbReference type="Gene3D" id="3.30.497.10">
    <property type="entry name" value="Antithrombin, subunit I, domain 2"/>
    <property type="match status" value="1"/>
</dbReference>
<dbReference type="InterPro" id="IPR042178">
    <property type="entry name" value="Serpin_sf_1"/>
</dbReference>
<evidence type="ECO:0000259" key="5">
    <source>
        <dbReference type="SMART" id="SM00093"/>
    </source>
</evidence>
<dbReference type="OrthoDB" id="671595at2759"/>
<dbReference type="PROSITE" id="PS00284">
    <property type="entry name" value="SERPIN"/>
    <property type="match status" value="1"/>
</dbReference>
<reference evidence="6" key="1">
    <citation type="submission" date="2022-03" db="EMBL/GenBank/DDBJ databases">
        <authorList>
            <person name="Martin C."/>
        </authorList>
    </citation>
    <scope>NUCLEOTIDE SEQUENCE</scope>
</reference>
<dbReference type="Gene3D" id="2.30.39.10">
    <property type="entry name" value="Alpha-1-antitrypsin, domain 1"/>
    <property type="match status" value="1"/>
</dbReference>
<evidence type="ECO:0000256" key="4">
    <source>
        <dbReference type="SAM" id="SignalP"/>
    </source>
</evidence>
<protein>
    <recommendedName>
        <fullName evidence="5">Serpin domain-containing protein</fullName>
    </recommendedName>
</protein>
<organism evidence="6 7">
    <name type="scientific">Owenia fusiformis</name>
    <name type="common">Polychaete worm</name>
    <dbReference type="NCBI Taxonomy" id="6347"/>
    <lineage>
        <taxon>Eukaryota</taxon>
        <taxon>Metazoa</taxon>
        <taxon>Spiralia</taxon>
        <taxon>Lophotrochozoa</taxon>
        <taxon>Annelida</taxon>
        <taxon>Polychaeta</taxon>
        <taxon>Sedentaria</taxon>
        <taxon>Canalipalpata</taxon>
        <taxon>Sabellida</taxon>
        <taxon>Oweniida</taxon>
        <taxon>Oweniidae</taxon>
        <taxon>Owenia</taxon>
    </lineage>
</organism>
<accession>A0A8S4Q4Y3</accession>
<feature type="chain" id="PRO_5035831719" description="Serpin domain-containing protein" evidence="4">
    <location>
        <begin position="27"/>
        <end position="525"/>
    </location>
</feature>
<keyword evidence="7" id="KW-1185">Reference proteome</keyword>
<dbReference type="CDD" id="cd00172">
    <property type="entry name" value="serpin"/>
    <property type="match status" value="1"/>
</dbReference>
<gene>
    <name evidence="6" type="ORF">OFUS_LOCUS24816</name>
</gene>
<dbReference type="InterPro" id="IPR036186">
    <property type="entry name" value="Serpin_sf"/>
</dbReference>
<dbReference type="InterPro" id="IPR023795">
    <property type="entry name" value="Serpin_CS"/>
</dbReference>
<feature type="region of interest" description="Disordered" evidence="3">
    <location>
        <begin position="430"/>
        <end position="452"/>
    </location>
</feature>
<evidence type="ECO:0000313" key="6">
    <source>
        <dbReference type="EMBL" id="CAH1800983.1"/>
    </source>
</evidence>
<keyword evidence="4" id="KW-0732">Signal</keyword>
<feature type="signal peptide" evidence="4">
    <location>
        <begin position="1"/>
        <end position="26"/>
    </location>
</feature>
<sequence>MRSFDMKLTILKGLLVPLFVLTSANALTKVQSDCNQELVDALNQFALDLHRDLSTKNDDENILFSPYNVASAFLMVLLGSSGETSDSIANVFHIPLATRNCVQSYRRCIDDSINGHGAVVLNTVNRIFPAMTLNILPRFIADVQRYYGASASIYPLDFKDTEQSRRIINEWIATITNNKLKNVIQPDNIDTTTMIILVNAIYFKGAWKYKFPEDKTHKAKFFANKDTSTEVDMMVTESYFPYTNSPPSILNAQIVELPYVGDTVSMIILLPNTRFGLADLDHKLTLATLKSELGYLYHNTNVTVSIPKFNINKRYKLNDNLKRLGMDHVFTDADFTKMTDYDRLTINEVIHEALIEVNEEGTEANAATVLRGARSGYTPPVKVTCDHPFLFFIRDIPTGAILFWGRYAKPESTEASAASSARQHANFPKHLATHESRPDEKVTDVSTNTKERSNEECKKNIKKCISKIIVDGENVETATRQERKKTDTFERCIRKCKEEKMDLKCRRSCAKQTTKVDIETDRNKN</sequence>
<dbReference type="Pfam" id="PF00079">
    <property type="entry name" value="Serpin"/>
    <property type="match status" value="1"/>
</dbReference>
<comment type="similarity">
    <text evidence="1 2">Belongs to the serpin family.</text>
</comment>
<dbReference type="GO" id="GO:0004867">
    <property type="term" value="F:serine-type endopeptidase inhibitor activity"/>
    <property type="evidence" value="ECO:0007669"/>
    <property type="project" value="InterPro"/>
</dbReference>
<feature type="domain" description="Serpin" evidence="5">
    <location>
        <begin position="47"/>
        <end position="410"/>
    </location>
</feature>
<feature type="compositionally biased region" description="Basic and acidic residues" evidence="3">
    <location>
        <begin position="432"/>
        <end position="452"/>
    </location>
</feature>
<dbReference type="AlphaFoldDB" id="A0A8S4Q4Y3"/>
<evidence type="ECO:0000256" key="3">
    <source>
        <dbReference type="SAM" id="MobiDB-lite"/>
    </source>
</evidence>
<dbReference type="PANTHER" id="PTHR11461:SF211">
    <property type="entry name" value="GH10112P-RELATED"/>
    <property type="match status" value="1"/>
</dbReference>